<evidence type="ECO:0000256" key="1">
    <source>
        <dbReference type="ARBA" id="ARBA00004418"/>
    </source>
</evidence>
<dbReference type="InterPro" id="IPR050597">
    <property type="entry name" value="Cytochrome_c_Oxidase_Subunit"/>
</dbReference>
<evidence type="ECO:0000313" key="12">
    <source>
        <dbReference type="Proteomes" id="UP001156706"/>
    </source>
</evidence>
<dbReference type="Proteomes" id="UP001156706">
    <property type="component" value="Unassembled WGS sequence"/>
</dbReference>
<dbReference type="PRINTS" id="PR00605">
    <property type="entry name" value="CYTCHROMECIC"/>
</dbReference>
<protein>
    <submittedName>
        <fullName evidence="11">Cytochrome c</fullName>
    </submittedName>
</protein>
<evidence type="ECO:0000256" key="7">
    <source>
        <dbReference type="ARBA" id="ARBA00023004"/>
    </source>
</evidence>
<keyword evidence="9" id="KW-0732">Signal</keyword>
<feature type="signal peptide" evidence="9">
    <location>
        <begin position="1"/>
        <end position="19"/>
    </location>
</feature>
<keyword evidence="6" id="KW-0249">Electron transport</keyword>
<keyword evidence="2" id="KW-0813">Transport</keyword>
<feature type="chain" id="PRO_5046537425" evidence="9">
    <location>
        <begin position="20"/>
        <end position="207"/>
    </location>
</feature>
<evidence type="ECO:0000256" key="6">
    <source>
        <dbReference type="ARBA" id="ARBA00022982"/>
    </source>
</evidence>
<dbReference type="Gene3D" id="1.10.760.10">
    <property type="entry name" value="Cytochrome c-like domain"/>
    <property type="match status" value="2"/>
</dbReference>
<dbReference type="InterPro" id="IPR036909">
    <property type="entry name" value="Cyt_c-like_dom_sf"/>
</dbReference>
<evidence type="ECO:0000256" key="2">
    <source>
        <dbReference type="ARBA" id="ARBA00022448"/>
    </source>
</evidence>
<dbReference type="InterPro" id="IPR024167">
    <property type="entry name" value="Cytochrome_c4-like"/>
</dbReference>
<keyword evidence="7 8" id="KW-0408">Iron</keyword>
<keyword evidence="12" id="KW-1185">Reference proteome</keyword>
<keyword evidence="5" id="KW-0574">Periplasm</keyword>
<sequence length="207" mass="21383">MKRSVLAVLFGCMASYAVAAGAPAAVAPKADPAKGKAIVEKVCAACHGLDGNSAASANPSLAGQHPEFLYAQLSAFKKGERKNPIMLGQVATLTDDDMRNLAAYYGEQKPKERAGTDKALMAAGKKIYTGGIAATGVPACMACHGPNGAGIPVQYPRLGGQHAAYVVSSLNSYKANTDRKNGIMQPIAAKLSDAEMKAVAEYIAGLR</sequence>
<dbReference type="PIRSF" id="PIRSF000005">
    <property type="entry name" value="Cytochrome_c4"/>
    <property type="match status" value="1"/>
</dbReference>
<dbReference type="PANTHER" id="PTHR33751:SF9">
    <property type="entry name" value="CYTOCHROME C4"/>
    <property type="match status" value="1"/>
</dbReference>
<evidence type="ECO:0000256" key="9">
    <source>
        <dbReference type="SAM" id="SignalP"/>
    </source>
</evidence>
<dbReference type="PANTHER" id="PTHR33751">
    <property type="entry name" value="CBB3-TYPE CYTOCHROME C OXIDASE SUBUNIT FIXP"/>
    <property type="match status" value="1"/>
</dbReference>
<evidence type="ECO:0000256" key="3">
    <source>
        <dbReference type="ARBA" id="ARBA00022617"/>
    </source>
</evidence>
<organism evidence="11 12">
    <name type="scientific">Chitinimonas prasina</name>
    <dbReference type="NCBI Taxonomy" id="1434937"/>
    <lineage>
        <taxon>Bacteria</taxon>
        <taxon>Pseudomonadati</taxon>
        <taxon>Pseudomonadota</taxon>
        <taxon>Betaproteobacteria</taxon>
        <taxon>Neisseriales</taxon>
        <taxon>Chitinibacteraceae</taxon>
        <taxon>Chitinimonas</taxon>
    </lineage>
</organism>
<dbReference type="EMBL" id="BSOG01000001">
    <property type="protein sequence ID" value="GLR12640.1"/>
    <property type="molecule type" value="Genomic_DNA"/>
</dbReference>
<feature type="domain" description="Cytochrome c" evidence="10">
    <location>
        <begin position="119"/>
        <end position="207"/>
    </location>
</feature>
<keyword evidence="4 8" id="KW-0479">Metal-binding</keyword>
<comment type="caution">
    <text evidence="11">The sequence shown here is derived from an EMBL/GenBank/DDBJ whole genome shotgun (WGS) entry which is preliminary data.</text>
</comment>
<dbReference type="SUPFAM" id="SSF46626">
    <property type="entry name" value="Cytochrome c"/>
    <property type="match status" value="2"/>
</dbReference>
<evidence type="ECO:0000256" key="8">
    <source>
        <dbReference type="PROSITE-ProRule" id="PRU00433"/>
    </source>
</evidence>
<reference evidence="12" key="1">
    <citation type="journal article" date="2019" name="Int. J. Syst. Evol. Microbiol.">
        <title>The Global Catalogue of Microorganisms (GCM) 10K type strain sequencing project: providing services to taxonomists for standard genome sequencing and annotation.</title>
        <authorList>
            <consortium name="The Broad Institute Genomics Platform"/>
            <consortium name="The Broad Institute Genome Sequencing Center for Infectious Disease"/>
            <person name="Wu L."/>
            <person name="Ma J."/>
        </authorList>
    </citation>
    <scope>NUCLEOTIDE SEQUENCE [LARGE SCALE GENOMIC DNA]</scope>
    <source>
        <strain evidence="12">NBRC 110044</strain>
    </source>
</reference>
<dbReference type="InterPro" id="IPR009056">
    <property type="entry name" value="Cyt_c-like_dom"/>
</dbReference>
<keyword evidence="3 8" id="KW-0349">Heme</keyword>
<evidence type="ECO:0000259" key="10">
    <source>
        <dbReference type="PROSITE" id="PS51007"/>
    </source>
</evidence>
<dbReference type="Pfam" id="PF00034">
    <property type="entry name" value="Cytochrom_C"/>
    <property type="match status" value="2"/>
</dbReference>
<name>A0ABQ5YH33_9NEIS</name>
<dbReference type="RefSeq" id="WP_284195758.1">
    <property type="nucleotide sequence ID" value="NZ_BSOG01000001.1"/>
</dbReference>
<comment type="subcellular location">
    <subcellularLocation>
        <location evidence="1">Periplasm</location>
    </subcellularLocation>
</comment>
<dbReference type="InterPro" id="IPR008168">
    <property type="entry name" value="Cyt_C_IC"/>
</dbReference>
<evidence type="ECO:0000313" key="11">
    <source>
        <dbReference type="EMBL" id="GLR12640.1"/>
    </source>
</evidence>
<feature type="domain" description="Cytochrome c" evidence="10">
    <location>
        <begin position="30"/>
        <end position="109"/>
    </location>
</feature>
<evidence type="ECO:0000256" key="4">
    <source>
        <dbReference type="ARBA" id="ARBA00022723"/>
    </source>
</evidence>
<proteinExistence type="predicted"/>
<accession>A0ABQ5YH33</accession>
<dbReference type="PROSITE" id="PS51007">
    <property type="entry name" value="CYTC"/>
    <property type="match status" value="2"/>
</dbReference>
<gene>
    <name evidence="11" type="ORF">GCM10007907_14300</name>
</gene>
<evidence type="ECO:0000256" key="5">
    <source>
        <dbReference type="ARBA" id="ARBA00022764"/>
    </source>
</evidence>